<dbReference type="GO" id="GO:0005886">
    <property type="term" value="C:plasma membrane"/>
    <property type="evidence" value="ECO:0007669"/>
    <property type="project" value="UniProtKB-SubCell"/>
</dbReference>
<evidence type="ECO:0000256" key="8">
    <source>
        <dbReference type="ARBA" id="ARBA00023136"/>
    </source>
</evidence>
<feature type="transmembrane region" description="Helical" evidence="10">
    <location>
        <begin position="137"/>
        <end position="156"/>
    </location>
</feature>
<feature type="transmembrane region" description="Helical" evidence="10">
    <location>
        <begin position="298"/>
        <end position="320"/>
    </location>
</feature>
<evidence type="ECO:0000256" key="2">
    <source>
        <dbReference type="ARBA" id="ARBA00008583"/>
    </source>
</evidence>
<keyword evidence="7 10" id="KW-1133">Transmembrane helix</keyword>
<evidence type="ECO:0000313" key="13">
    <source>
        <dbReference type="Proteomes" id="UP000078368"/>
    </source>
</evidence>
<evidence type="ECO:0000256" key="6">
    <source>
        <dbReference type="ARBA" id="ARBA00022970"/>
    </source>
</evidence>
<evidence type="ECO:0000256" key="10">
    <source>
        <dbReference type="SAM" id="Phobius"/>
    </source>
</evidence>
<dbReference type="GO" id="GO:0006865">
    <property type="term" value="P:amino acid transport"/>
    <property type="evidence" value="ECO:0007669"/>
    <property type="project" value="UniProtKB-KW"/>
</dbReference>
<dbReference type="STRING" id="1823756.A4H34_03520"/>
<feature type="transmembrane region" description="Helical" evidence="10">
    <location>
        <begin position="419"/>
        <end position="437"/>
    </location>
</feature>
<keyword evidence="13" id="KW-1185">Reference proteome</keyword>
<gene>
    <name evidence="12" type="ORF">A4H34_03520</name>
</gene>
<feature type="transmembrane region" description="Helical" evidence="10">
    <location>
        <begin position="168"/>
        <end position="188"/>
    </location>
</feature>
<evidence type="ECO:0000256" key="1">
    <source>
        <dbReference type="ARBA" id="ARBA00004651"/>
    </source>
</evidence>
<feature type="transmembrane region" description="Helical" evidence="10">
    <location>
        <begin position="443"/>
        <end position="462"/>
    </location>
</feature>
<keyword evidence="8 10" id="KW-0472">Membrane</keyword>
<feature type="domain" description="Amino acid permease/ SLC12A" evidence="11">
    <location>
        <begin position="29"/>
        <end position="432"/>
    </location>
</feature>
<dbReference type="Proteomes" id="UP000078368">
    <property type="component" value="Unassembled WGS sequence"/>
</dbReference>
<dbReference type="InterPro" id="IPR004841">
    <property type="entry name" value="AA-permease/SLC12A_dom"/>
</dbReference>
<keyword evidence="6" id="KW-0029">Amino-acid transport</keyword>
<evidence type="ECO:0000256" key="3">
    <source>
        <dbReference type="ARBA" id="ARBA00022448"/>
    </source>
</evidence>
<dbReference type="Pfam" id="PF00324">
    <property type="entry name" value="AA_permease"/>
    <property type="match status" value="1"/>
</dbReference>
<protein>
    <submittedName>
        <fullName evidence="12">L-asparagine permease</fullName>
    </submittedName>
</protein>
<organism evidence="12 13">
    <name type="scientific">Peptidiphaga gingivicola</name>
    <dbReference type="NCBI Taxonomy" id="2741497"/>
    <lineage>
        <taxon>Bacteria</taxon>
        <taxon>Bacillati</taxon>
        <taxon>Actinomycetota</taxon>
        <taxon>Actinomycetes</taxon>
        <taxon>Actinomycetales</taxon>
        <taxon>Actinomycetaceae</taxon>
        <taxon>Peptidiphaga</taxon>
    </lineage>
</organism>
<dbReference type="RefSeq" id="WP_064231102.1">
    <property type="nucleotide sequence ID" value="NZ_LVZK01000001.1"/>
</dbReference>
<dbReference type="EMBL" id="LVZK01000001">
    <property type="protein sequence ID" value="OAP86251.1"/>
    <property type="molecule type" value="Genomic_DNA"/>
</dbReference>
<feature type="transmembrane region" description="Helical" evidence="10">
    <location>
        <begin position="217"/>
        <end position="238"/>
    </location>
</feature>
<keyword evidence="5 10" id="KW-0812">Transmembrane</keyword>
<name>A0A179B555_9ACTO</name>
<comment type="caution">
    <text evidence="12">The sequence shown here is derived from an EMBL/GenBank/DDBJ whole genome shotgun (WGS) entry which is preliminary data.</text>
</comment>
<proteinExistence type="inferred from homology"/>
<evidence type="ECO:0000259" key="11">
    <source>
        <dbReference type="Pfam" id="PF00324"/>
    </source>
</evidence>
<evidence type="ECO:0000256" key="9">
    <source>
        <dbReference type="SAM" id="MobiDB-lite"/>
    </source>
</evidence>
<evidence type="ECO:0000256" key="5">
    <source>
        <dbReference type="ARBA" id="ARBA00022692"/>
    </source>
</evidence>
<feature type="transmembrane region" description="Helical" evidence="10">
    <location>
        <begin position="58"/>
        <end position="81"/>
    </location>
</feature>
<keyword evidence="3" id="KW-0813">Transport</keyword>
<reference evidence="12 13" key="1">
    <citation type="submission" date="2016-04" db="EMBL/GenBank/DDBJ databases">
        <title>Peptidophaga gingivicola gen. nov., sp. nov., isolated from human subgingival plaque.</title>
        <authorList>
            <person name="Beall C.J."/>
            <person name="Mokrzan E.M."/>
            <person name="Griffen A.L."/>
            <person name="Leys E.J."/>
        </authorList>
    </citation>
    <scope>NUCLEOTIDE SEQUENCE [LARGE SCALE GENOMIC DNA]</scope>
    <source>
        <strain evidence="12 13">BA112</strain>
    </source>
</reference>
<comment type="similarity">
    <text evidence="2">Belongs to the amino acid-polyamine-organocation (APC) superfamily. Amino acid transporter (AAT) (TC 2.A.3.1) family.</text>
</comment>
<sequence length="493" mass="52053">MKDAHFPTSTAAKHDRGDAGYSKELKPRHIQMIAIGGSIGTGLFLGASGRLAQGGPGLVVAYGICGIFAFLMVRALGELAIRRPSSGAFVSYAREFTGEKGAYVAGWMFFLDWAVTVMADITAVALYMHYWTAFRGIPQWFIALVALALVFALNLLSVKMFGEAEFWLAAIKVATVVGFMAVAVWAIVVGHDVGGHTAGFHNIAESGGFFPKGLAPVFALTLGVVFAFGGTEMVGVAAGETKEAERVLPKAINSMIVRIFVFYVGAVALMAVVLPYTAYSKDESPFVTFFKGIGVPHAGSVIQVVVLTAALSSLNAGLYATGRTLRSLAVAGSGPRFATRMNANHVPYGAIVITSALGLVGVFLNVVLEKDAFDVVMNLAAIGIAGTWASILVTHLAFLRRVKAGKETRPSYRMPGAPVTNYIALAFFAVVVGSNLTSSEGRWTLALFVPVVAMMAGGWRLVRGRVDGALLDRVLDEEAADDGDQALSAGGER</sequence>
<feature type="transmembrane region" description="Helical" evidence="10">
    <location>
        <begin position="259"/>
        <end position="278"/>
    </location>
</feature>
<dbReference type="PANTHER" id="PTHR43495">
    <property type="entry name" value="GABA PERMEASE"/>
    <property type="match status" value="1"/>
</dbReference>
<dbReference type="InterPro" id="IPR004840">
    <property type="entry name" value="Amino_acid_permease_CS"/>
</dbReference>
<dbReference type="AlphaFoldDB" id="A0A179B555"/>
<feature type="compositionally biased region" description="Basic and acidic residues" evidence="9">
    <location>
        <begin position="12"/>
        <end position="21"/>
    </location>
</feature>
<accession>A0A179B555</accession>
<dbReference type="Gene3D" id="1.20.1740.10">
    <property type="entry name" value="Amino acid/polyamine transporter I"/>
    <property type="match status" value="1"/>
</dbReference>
<feature type="transmembrane region" description="Helical" evidence="10">
    <location>
        <begin position="379"/>
        <end position="399"/>
    </location>
</feature>
<dbReference type="FunFam" id="1.20.1740.10:FF:000001">
    <property type="entry name" value="Amino acid permease"/>
    <property type="match status" value="1"/>
</dbReference>
<dbReference type="PIRSF" id="PIRSF006060">
    <property type="entry name" value="AA_transporter"/>
    <property type="match status" value="1"/>
</dbReference>
<feature type="region of interest" description="Disordered" evidence="9">
    <location>
        <begin position="1"/>
        <end position="21"/>
    </location>
</feature>
<keyword evidence="4" id="KW-1003">Cell membrane</keyword>
<evidence type="ECO:0000256" key="4">
    <source>
        <dbReference type="ARBA" id="ARBA00022475"/>
    </source>
</evidence>
<evidence type="ECO:0000313" key="12">
    <source>
        <dbReference type="EMBL" id="OAP86251.1"/>
    </source>
</evidence>
<dbReference type="PROSITE" id="PS00218">
    <property type="entry name" value="AMINO_ACID_PERMEASE_1"/>
    <property type="match status" value="1"/>
</dbReference>
<comment type="subcellular location">
    <subcellularLocation>
        <location evidence="1">Cell membrane</location>
        <topology evidence="1">Multi-pass membrane protein</topology>
    </subcellularLocation>
</comment>
<dbReference type="PANTHER" id="PTHR43495:SF1">
    <property type="entry name" value="L-ASPARAGINE PERMEASE"/>
    <property type="match status" value="1"/>
</dbReference>
<dbReference type="GO" id="GO:0055085">
    <property type="term" value="P:transmembrane transport"/>
    <property type="evidence" value="ECO:0007669"/>
    <property type="project" value="InterPro"/>
</dbReference>
<feature type="transmembrane region" description="Helical" evidence="10">
    <location>
        <begin position="102"/>
        <end position="131"/>
    </location>
</feature>
<feature type="transmembrane region" description="Helical" evidence="10">
    <location>
        <begin position="346"/>
        <end position="367"/>
    </location>
</feature>
<evidence type="ECO:0000256" key="7">
    <source>
        <dbReference type="ARBA" id="ARBA00022989"/>
    </source>
</evidence>